<gene>
    <name evidence="1" type="ORF">GEAMG1_1522</name>
</gene>
<evidence type="ECO:0008006" key="3">
    <source>
        <dbReference type="Google" id="ProtNLM"/>
    </source>
</evidence>
<dbReference type="Gene3D" id="3.40.630.30">
    <property type="match status" value="1"/>
</dbReference>
<reference evidence="1 2" key="1">
    <citation type="submission" date="2022-03" db="EMBL/GenBank/DDBJ databases">
        <authorList>
            <person name="Koch H."/>
        </authorList>
    </citation>
    <scope>NUCLEOTIDE SEQUENCE [LARGE SCALE GENOMIC DNA]</scope>
    <source>
        <strain evidence="1 2">G1</strain>
    </source>
</reference>
<dbReference type="InterPro" id="IPR016181">
    <property type="entry name" value="Acyl_CoA_acyltransferase"/>
</dbReference>
<keyword evidence="2" id="KW-1185">Reference proteome</keyword>
<sequence>MSLRNRCIPLDRPDQWRQALAGISHSFGHTWENCYAMSLTTGLPTYLYCFESDSVRIVCPITERRHAGVTDIAKPFGFSGFVGNGACPEFAASWKLFAREQGYVCGYLGLNPLLDYGGHFEPDEVFPYDTVHLLDLRLDSRSLWENLSSNRKRQLRGWEERSAGFIVDTTVLAEFFLANHRQFFQSRGAGQQYRFSDETLAFLFGLDRVLLVGAAGAGGIEAVSVFAWTDDVGEYLFNVSLPGGKDHGADLIWYGATRLRELGIPLFNLGGGSGGVGESKRRYGGRELPLRCIKQIYDHGRYARLCRELDIDPEERTGYFPAYHAAV</sequence>
<protein>
    <recommendedName>
        <fullName evidence="3">BioF2-like acetyltransferase domain-containing protein</fullName>
    </recommendedName>
</protein>
<evidence type="ECO:0000313" key="2">
    <source>
        <dbReference type="Proteomes" id="UP001295463"/>
    </source>
</evidence>
<dbReference type="SUPFAM" id="SSF55729">
    <property type="entry name" value="Acyl-CoA N-acyltransferases (Nat)"/>
    <property type="match status" value="1"/>
</dbReference>
<dbReference type="RefSeq" id="WP_305732181.1">
    <property type="nucleotide sequence ID" value="NZ_OW150024.1"/>
</dbReference>
<dbReference type="EMBL" id="OW150024">
    <property type="protein sequence ID" value="CAH2031352.1"/>
    <property type="molecule type" value="Genomic_DNA"/>
</dbReference>
<evidence type="ECO:0000313" key="1">
    <source>
        <dbReference type="EMBL" id="CAH2031352.1"/>
    </source>
</evidence>
<name>A0ABN8HMU1_9BACT</name>
<organism evidence="1 2">
    <name type="scientific">Trichlorobacter ammonificans</name>
    <dbReference type="NCBI Taxonomy" id="2916410"/>
    <lineage>
        <taxon>Bacteria</taxon>
        <taxon>Pseudomonadati</taxon>
        <taxon>Thermodesulfobacteriota</taxon>
        <taxon>Desulfuromonadia</taxon>
        <taxon>Geobacterales</taxon>
        <taxon>Geobacteraceae</taxon>
        <taxon>Trichlorobacter</taxon>
    </lineage>
</organism>
<accession>A0ABN8HMU1</accession>
<dbReference type="Proteomes" id="UP001295463">
    <property type="component" value="Chromosome"/>
</dbReference>
<proteinExistence type="predicted"/>